<feature type="region of interest" description="Disordered" evidence="1">
    <location>
        <begin position="125"/>
        <end position="164"/>
    </location>
</feature>
<evidence type="ECO:0000313" key="3">
    <source>
        <dbReference type="Proteomes" id="UP000593567"/>
    </source>
</evidence>
<dbReference type="PANTHER" id="PTHR14421:SF3">
    <property type="entry name" value="SPERMATOGENESIS-ASSOCIATED PROTEIN 1"/>
    <property type="match status" value="1"/>
</dbReference>
<dbReference type="AlphaFoldDB" id="A0A7J7IXI6"/>
<protein>
    <submittedName>
        <fullName evidence="2">SPATA1</fullName>
    </submittedName>
</protein>
<sequence length="199" mass="22843">MNGSISRPPRPSSEQVRDLHVYVIPPELWRQRLRSAANEVITDSISLGFLRVSPHVYLHELRQEIVQQLEDDYLPKDYAFLKSVGRCLTQVKARQERELKAKHFLPPYAYAPELYILDSHAENMRDSPSTISHPSAAGSVPRTGSRFGGKNHPNDRGAHSDHHHTNIPARLTRLHMGIHHCLRTISMVRKYLIQLMINH</sequence>
<organism evidence="2 3">
    <name type="scientific">Bugula neritina</name>
    <name type="common">Brown bryozoan</name>
    <name type="synonym">Sertularia neritina</name>
    <dbReference type="NCBI Taxonomy" id="10212"/>
    <lineage>
        <taxon>Eukaryota</taxon>
        <taxon>Metazoa</taxon>
        <taxon>Spiralia</taxon>
        <taxon>Lophotrochozoa</taxon>
        <taxon>Bryozoa</taxon>
        <taxon>Gymnolaemata</taxon>
        <taxon>Cheilostomatida</taxon>
        <taxon>Flustrina</taxon>
        <taxon>Buguloidea</taxon>
        <taxon>Bugulidae</taxon>
        <taxon>Bugula</taxon>
    </lineage>
</organism>
<proteinExistence type="predicted"/>
<name>A0A7J7IXI6_BUGNE</name>
<keyword evidence="3" id="KW-1185">Reference proteome</keyword>
<comment type="caution">
    <text evidence="2">The sequence shown here is derived from an EMBL/GenBank/DDBJ whole genome shotgun (WGS) entry which is preliminary data.</text>
</comment>
<dbReference type="OrthoDB" id="9901850at2759"/>
<dbReference type="PANTHER" id="PTHR14421">
    <property type="entry name" value="SPERMATOGENESIS-ASSOCIATED PROTEIN 1"/>
    <property type="match status" value="1"/>
</dbReference>
<dbReference type="Proteomes" id="UP000593567">
    <property type="component" value="Unassembled WGS sequence"/>
</dbReference>
<accession>A0A7J7IXI6</accession>
<dbReference type="EMBL" id="VXIV02003287">
    <property type="protein sequence ID" value="KAF6018642.1"/>
    <property type="molecule type" value="Genomic_DNA"/>
</dbReference>
<evidence type="ECO:0000256" key="1">
    <source>
        <dbReference type="SAM" id="MobiDB-lite"/>
    </source>
</evidence>
<dbReference type="InterPro" id="IPR039062">
    <property type="entry name" value="SPAT1"/>
</dbReference>
<evidence type="ECO:0000313" key="2">
    <source>
        <dbReference type="EMBL" id="KAF6018642.1"/>
    </source>
</evidence>
<feature type="compositionally biased region" description="Basic and acidic residues" evidence="1">
    <location>
        <begin position="152"/>
        <end position="164"/>
    </location>
</feature>
<gene>
    <name evidence="2" type="ORF">EB796_023038</name>
</gene>
<reference evidence="2" key="1">
    <citation type="submission" date="2020-06" db="EMBL/GenBank/DDBJ databases">
        <title>Draft genome of Bugula neritina, a colonial animal packing powerful symbionts and potential medicines.</title>
        <authorList>
            <person name="Rayko M."/>
        </authorList>
    </citation>
    <scope>NUCLEOTIDE SEQUENCE [LARGE SCALE GENOMIC DNA]</scope>
    <source>
        <strain evidence="2">Kwan_BN1</strain>
    </source>
</reference>